<evidence type="ECO:0000256" key="2">
    <source>
        <dbReference type="SAM" id="MobiDB-lite"/>
    </source>
</evidence>
<organism evidence="4 5">
    <name type="scientific">Microvirga lupini</name>
    <dbReference type="NCBI Taxonomy" id="420324"/>
    <lineage>
        <taxon>Bacteria</taxon>
        <taxon>Pseudomonadati</taxon>
        <taxon>Pseudomonadota</taxon>
        <taxon>Alphaproteobacteria</taxon>
        <taxon>Hyphomicrobiales</taxon>
        <taxon>Methylobacteriaceae</taxon>
        <taxon>Microvirga</taxon>
    </lineage>
</organism>
<dbReference type="InterPro" id="IPR050206">
    <property type="entry name" value="FtsK/SpoIIIE/SftA"/>
</dbReference>
<dbReference type="InterPro" id="IPR041027">
    <property type="entry name" value="FtsK_alpha"/>
</dbReference>
<evidence type="ECO:0000313" key="5">
    <source>
        <dbReference type="Proteomes" id="UP000532010"/>
    </source>
</evidence>
<dbReference type="Proteomes" id="UP000532010">
    <property type="component" value="Unassembled WGS sequence"/>
</dbReference>
<evidence type="ECO:0000259" key="3">
    <source>
        <dbReference type="Pfam" id="PF17854"/>
    </source>
</evidence>
<feature type="compositionally biased region" description="Polar residues" evidence="2">
    <location>
        <begin position="59"/>
        <end position="77"/>
    </location>
</feature>
<feature type="compositionally biased region" description="Basic and acidic residues" evidence="2">
    <location>
        <begin position="22"/>
        <end position="33"/>
    </location>
</feature>
<dbReference type="PANTHER" id="PTHR22683">
    <property type="entry name" value="SPORULATION PROTEIN RELATED"/>
    <property type="match status" value="1"/>
</dbReference>
<reference evidence="4 5" key="1">
    <citation type="submission" date="2020-08" db="EMBL/GenBank/DDBJ databases">
        <title>The Agave Microbiome: Exploring the role of microbial communities in plant adaptations to desert environments.</title>
        <authorList>
            <person name="Partida-Martinez L.P."/>
        </authorList>
    </citation>
    <scope>NUCLEOTIDE SEQUENCE [LARGE SCALE GENOMIC DNA]</scope>
    <source>
        <strain evidence="4 5">AT3.9</strain>
    </source>
</reference>
<dbReference type="EMBL" id="JACHWB010000016">
    <property type="protein sequence ID" value="MBB3021750.1"/>
    <property type="molecule type" value="Genomic_DNA"/>
</dbReference>
<comment type="subunit">
    <text evidence="1">Homohexamer. Forms a ring that surrounds DNA.</text>
</comment>
<evidence type="ECO:0000313" key="4">
    <source>
        <dbReference type="EMBL" id="MBB3021750.1"/>
    </source>
</evidence>
<dbReference type="RefSeq" id="WP_281381432.1">
    <property type="nucleotide sequence ID" value="NZ_JACHWB010000016.1"/>
</dbReference>
<feature type="compositionally biased region" description="Low complexity" evidence="2">
    <location>
        <begin position="190"/>
        <end position="207"/>
    </location>
</feature>
<keyword evidence="5" id="KW-1185">Reference proteome</keyword>
<feature type="region of interest" description="Disordered" evidence="2">
    <location>
        <begin position="159"/>
        <end position="233"/>
    </location>
</feature>
<feature type="compositionally biased region" description="Basic and acidic residues" evidence="2">
    <location>
        <begin position="108"/>
        <end position="119"/>
    </location>
</feature>
<dbReference type="Gene3D" id="3.30.980.40">
    <property type="match status" value="1"/>
</dbReference>
<evidence type="ECO:0000256" key="1">
    <source>
        <dbReference type="ARBA" id="ARBA00025923"/>
    </source>
</evidence>
<dbReference type="AlphaFoldDB" id="A0A7W4VRU0"/>
<dbReference type="Pfam" id="PF17854">
    <property type="entry name" value="FtsK_alpha"/>
    <property type="match status" value="1"/>
</dbReference>
<name>A0A7W4VRU0_9HYPH</name>
<proteinExistence type="predicted"/>
<accession>A0A7W4VRU0</accession>
<dbReference type="PANTHER" id="PTHR22683:SF41">
    <property type="entry name" value="DNA TRANSLOCASE FTSK"/>
    <property type="match status" value="1"/>
</dbReference>
<gene>
    <name evidence="4" type="ORF">FHR70_004863</name>
</gene>
<protein>
    <submittedName>
        <fullName evidence="4">S-DNA-T family DNA segregation ATPase FtsK/SpoIIIE</fullName>
    </submittedName>
</protein>
<sequence length="463" mass="49425">MHFKRRPSSSAAHGYGSLTQGEDYKTELDDHEPGLSGGLAPRDQVGHRAGEVPAGGTRAQANAGSVSSPSGTRSPDTVTPKVGQGRGANGAPRGKVWEQSFSMSPEVRFTRTPERVLKERRMKGASHPSDDAVDGRARQIAATRMDDPAPAVQERLQALRSKAASQETGAGGARIFNRAPAPERGAGVRAAAPTPSAQAAAHQRAPAVESARPQMRAEQPAPPAKTSPVAPATYELQNVQQSYSFMWQPGTYLLDPSLQPVSTMPVQAKREEDAQPARKATPLVKAAPPVNPVMPAPFKAPLPAQPETAPWDDEEDLLEERLDDTDLEDEILVEEAPRRAAVVTQPRVSHVPAAPVPANDSLRRDSYASVSVGVTAPVSASFDYELPALDLLAEPKIWSSAEVPVEVLQENAATLENVLWDFNVKGEIINVRPGPVVTLYELEPAPGTKSSRVISLADDIARS</sequence>
<feature type="non-terminal residue" evidence="4">
    <location>
        <position position="463"/>
    </location>
</feature>
<comment type="caution">
    <text evidence="4">The sequence shown here is derived from an EMBL/GenBank/DDBJ whole genome shotgun (WGS) entry which is preliminary data.</text>
</comment>
<feature type="domain" description="FtsK alpha" evidence="3">
    <location>
        <begin position="386"/>
        <end position="462"/>
    </location>
</feature>
<feature type="region of interest" description="Disordered" evidence="2">
    <location>
        <begin position="1"/>
        <end position="135"/>
    </location>
</feature>